<comment type="similarity">
    <text evidence="2">Belongs to the ASF1 family.</text>
</comment>
<keyword evidence="8" id="KW-1185">Reference proteome</keyword>
<keyword evidence="5" id="KW-0143">Chaperone</keyword>
<dbReference type="OrthoDB" id="29755at2759"/>
<comment type="caution">
    <text evidence="7">The sequence shown here is derived from an EMBL/GenBank/DDBJ whole genome shotgun (WGS) entry which is preliminary data.</text>
</comment>
<evidence type="ECO:0000313" key="7">
    <source>
        <dbReference type="EMBL" id="ETO30892.1"/>
    </source>
</evidence>
<keyword evidence="3" id="KW-0805">Transcription regulation</keyword>
<proteinExistence type="inferred from homology"/>
<evidence type="ECO:0000256" key="1">
    <source>
        <dbReference type="ARBA" id="ARBA00004123"/>
    </source>
</evidence>
<gene>
    <name evidence="7" type="ORF">RFI_06229</name>
</gene>
<keyword evidence="4" id="KW-0804">Transcription</keyword>
<dbReference type="PANTHER" id="PTHR12040:SF0">
    <property type="entry name" value="HISTONE CHAPERONE ASF1"/>
    <property type="match status" value="1"/>
</dbReference>
<dbReference type="InterPro" id="IPR036747">
    <property type="entry name" value="ASF1-like_sf"/>
</dbReference>
<dbReference type="Gene3D" id="2.60.40.1490">
    <property type="entry name" value="Histone chaperone ASF1-like"/>
    <property type="match status" value="1"/>
</dbReference>
<dbReference type="OMA" id="DYADQEM"/>
<protein>
    <recommendedName>
        <fullName evidence="9">Anti-silencing function protein 1</fullName>
    </recommendedName>
</protein>
<dbReference type="GO" id="GO:0000785">
    <property type="term" value="C:chromatin"/>
    <property type="evidence" value="ECO:0007669"/>
    <property type="project" value="TreeGrafter"/>
</dbReference>
<sequence length="188" mass="21395">MSIQITNVKVLSNPSKFTDPFKFLITFDCVAPGIKGDLEWKLVYVGSADNEDKDQELDSVFVGPVHVGKSQFVFEAPAPDVTKIPQADLLDVTVILLTCSYNGQEFIRIGYYVNNEYNDSIEDSASTDKTKSIDVGKISRFILQDKPRVTRFVINWDQNKEPDQPTEKKCDKLIFFFFLRLQKGKRGQ</sequence>
<dbReference type="PANTHER" id="PTHR12040">
    <property type="entry name" value="ANTI-SILENCING PROTEIN 1"/>
    <property type="match status" value="1"/>
</dbReference>
<evidence type="ECO:0000256" key="6">
    <source>
        <dbReference type="ARBA" id="ARBA00023242"/>
    </source>
</evidence>
<dbReference type="GO" id="GO:0006335">
    <property type="term" value="P:DNA replication-dependent chromatin assembly"/>
    <property type="evidence" value="ECO:0007669"/>
    <property type="project" value="TreeGrafter"/>
</dbReference>
<reference evidence="7 8" key="1">
    <citation type="journal article" date="2013" name="Curr. Biol.">
        <title>The Genome of the Foraminiferan Reticulomyxa filosa.</title>
        <authorList>
            <person name="Glockner G."/>
            <person name="Hulsmann N."/>
            <person name="Schleicher M."/>
            <person name="Noegel A.A."/>
            <person name="Eichinger L."/>
            <person name="Gallinger C."/>
            <person name="Pawlowski J."/>
            <person name="Sierra R."/>
            <person name="Euteneuer U."/>
            <person name="Pillet L."/>
            <person name="Moustafa A."/>
            <person name="Platzer M."/>
            <person name="Groth M."/>
            <person name="Szafranski K."/>
            <person name="Schliwa M."/>
        </authorList>
    </citation>
    <scope>NUCLEOTIDE SEQUENCE [LARGE SCALE GENOMIC DNA]</scope>
</reference>
<dbReference type="AlphaFoldDB" id="X6P051"/>
<dbReference type="Pfam" id="PF04729">
    <property type="entry name" value="ASF1_hist_chap"/>
    <property type="match status" value="1"/>
</dbReference>
<dbReference type="GO" id="GO:0005634">
    <property type="term" value="C:nucleus"/>
    <property type="evidence" value="ECO:0007669"/>
    <property type="project" value="UniProtKB-SubCell"/>
</dbReference>
<dbReference type="GO" id="GO:0042393">
    <property type="term" value="F:histone binding"/>
    <property type="evidence" value="ECO:0007669"/>
    <property type="project" value="TreeGrafter"/>
</dbReference>
<dbReference type="SUPFAM" id="SSF101546">
    <property type="entry name" value="ASF1-like"/>
    <property type="match status" value="1"/>
</dbReference>
<evidence type="ECO:0000256" key="3">
    <source>
        <dbReference type="ARBA" id="ARBA00023015"/>
    </source>
</evidence>
<organism evidence="7 8">
    <name type="scientific">Reticulomyxa filosa</name>
    <dbReference type="NCBI Taxonomy" id="46433"/>
    <lineage>
        <taxon>Eukaryota</taxon>
        <taxon>Sar</taxon>
        <taxon>Rhizaria</taxon>
        <taxon>Retaria</taxon>
        <taxon>Foraminifera</taxon>
        <taxon>Monothalamids</taxon>
        <taxon>Reticulomyxidae</taxon>
        <taxon>Reticulomyxa</taxon>
    </lineage>
</organism>
<evidence type="ECO:0000256" key="4">
    <source>
        <dbReference type="ARBA" id="ARBA00023163"/>
    </source>
</evidence>
<evidence type="ECO:0000313" key="8">
    <source>
        <dbReference type="Proteomes" id="UP000023152"/>
    </source>
</evidence>
<keyword evidence="6" id="KW-0539">Nucleus</keyword>
<dbReference type="Proteomes" id="UP000023152">
    <property type="component" value="Unassembled WGS sequence"/>
</dbReference>
<accession>X6P051</accession>
<name>X6P051_RETFI</name>
<dbReference type="EMBL" id="ASPP01005252">
    <property type="protein sequence ID" value="ETO30892.1"/>
    <property type="molecule type" value="Genomic_DNA"/>
</dbReference>
<dbReference type="InterPro" id="IPR006818">
    <property type="entry name" value="ASF1-like"/>
</dbReference>
<evidence type="ECO:0000256" key="2">
    <source>
        <dbReference type="ARBA" id="ARBA00006051"/>
    </source>
</evidence>
<comment type="subcellular location">
    <subcellularLocation>
        <location evidence="1">Nucleus</location>
    </subcellularLocation>
</comment>
<evidence type="ECO:0008006" key="9">
    <source>
        <dbReference type="Google" id="ProtNLM"/>
    </source>
</evidence>
<evidence type="ECO:0000256" key="5">
    <source>
        <dbReference type="ARBA" id="ARBA00023186"/>
    </source>
</evidence>